<feature type="compositionally biased region" description="Polar residues" evidence="1">
    <location>
        <begin position="12"/>
        <end position="24"/>
    </location>
</feature>
<evidence type="ECO:0000313" key="3">
    <source>
        <dbReference type="Proteomes" id="UP000591131"/>
    </source>
</evidence>
<sequence>MVAVAPLPSGNKGESTQTDQGETEGIMSTTKKFWRFYKRFWMAGDLFWYRYIFWQSVDILVQTLRLFEKGGWSIGNSTLPTGSRSEIMTQATLITLDLLLAPITLILNNRVLAVMLEVVIDFGFAAGHLVVAGRITNPNSWYPLHYHTFVSFLASFIPTAYSLLHIVGVENYLVNISKHPELAESEKIPAKKAAVLSCLTWLAGIGLYSYTINRQYGHNCNSEIPLFDEECKLAVYPLVGSPACDCRMLVFYSGEGCIYTDVARLEKYHRVEYLTANKHISRSASYVCENETEMVENTISSYKNLIVLGYHMKTSDTLGVRSLPKLEVLMIPFINVRYLPNDFHIRFPEIRAIKLESSDILELPYESLKQLKHLEYVSLMGTAICRDESSLPAWTQGIFDCGDTSGDSTLTDGRCVFTEAYVNSIHQSIAEYCSKWDEAANPTDCLPICTVVFASQYPTFDADSSTTLDNQEVAQLLTTFGYLQPTDVLEPAFIECILDSCSYNRTLGYLPPQLVALVYTLGDTDCSDCGFSFFQGHMNN</sequence>
<comment type="caution">
    <text evidence="2">The sequence shown here is derived from an EMBL/GenBank/DDBJ whole genome shotgun (WGS) entry which is preliminary data.</text>
</comment>
<dbReference type="InterPro" id="IPR032675">
    <property type="entry name" value="LRR_dom_sf"/>
</dbReference>
<evidence type="ECO:0000256" key="1">
    <source>
        <dbReference type="SAM" id="MobiDB-lite"/>
    </source>
</evidence>
<dbReference type="SUPFAM" id="SSF52058">
    <property type="entry name" value="L domain-like"/>
    <property type="match status" value="1"/>
</dbReference>
<proteinExistence type="predicted"/>
<feature type="region of interest" description="Disordered" evidence="1">
    <location>
        <begin position="1"/>
        <end position="24"/>
    </location>
</feature>
<reference evidence="2 3" key="1">
    <citation type="submission" date="2020-04" db="EMBL/GenBank/DDBJ databases">
        <title>Perkinsus chesapeaki whole genome sequence.</title>
        <authorList>
            <person name="Bogema D.R."/>
        </authorList>
    </citation>
    <scope>NUCLEOTIDE SEQUENCE [LARGE SCALE GENOMIC DNA]</scope>
    <source>
        <strain evidence="2">ATCC PRA-425</strain>
    </source>
</reference>
<protein>
    <submittedName>
        <fullName evidence="2">Uncharacterized protein</fullName>
    </submittedName>
</protein>
<keyword evidence="3" id="KW-1185">Reference proteome</keyword>
<dbReference type="EMBL" id="JAAPAO010000055">
    <property type="protein sequence ID" value="KAF4674931.1"/>
    <property type="molecule type" value="Genomic_DNA"/>
</dbReference>
<dbReference type="Gene3D" id="3.80.10.10">
    <property type="entry name" value="Ribonuclease Inhibitor"/>
    <property type="match status" value="1"/>
</dbReference>
<gene>
    <name evidence="2" type="ORF">FOL47_008520</name>
</gene>
<dbReference type="OrthoDB" id="762143at2759"/>
<accession>A0A7J6MVL0</accession>
<evidence type="ECO:0000313" key="2">
    <source>
        <dbReference type="EMBL" id="KAF4674931.1"/>
    </source>
</evidence>
<dbReference type="Proteomes" id="UP000591131">
    <property type="component" value="Unassembled WGS sequence"/>
</dbReference>
<dbReference type="AlphaFoldDB" id="A0A7J6MVL0"/>
<name>A0A7J6MVL0_PERCH</name>
<organism evidence="2 3">
    <name type="scientific">Perkinsus chesapeaki</name>
    <name type="common">Clam parasite</name>
    <name type="synonym">Perkinsus andrewsi</name>
    <dbReference type="NCBI Taxonomy" id="330153"/>
    <lineage>
        <taxon>Eukaryota</taxon>
        <taxon>Sar</taxon>
        <taxon>Alveolata</taxon>
        <taxon>Perkinsozoa</taxon>
        <taxon>Perkinsea</taxon>
        <taxon>Perkinsida</taxon>
        <taxon>Perkinsidae</taxon>
        <taxon>Perkinsus</taxon>
    </lineage>
</organism>